<evidence type="ECO:0000313" key="14">
    <source>
        <dbReference type="Proteomes" id="UP000256869"/>
    </source>
</evidence>
<evidence type="ECO:0000256" key="3">
    <source>
        <dbReference type="ARBA" id="ARBA00012758"/>
    </source>
</evidence>
<evidence type="ECO:0000256" key="6">
    <source>
        <dbReference type="ARBA" id="ARBA00023295"/>
    </source>
</evidence>
<dbReference type="InterPro" id="IPR013148">
    <property type="entry name" value="Glyco_hydro_32_N"/>
</dbReference>
<evidence type="ECO:0000256" key="2">
    <source>
        <dbReference type="ARBA" id="ARBA00009902"/>
    </source>
</evidence>
<keyword evidence="6 8" id="KW-0326">Glycosidase</keyword>
<dbReference type="UniPathway" id="UPA00238"/>
<accession>A0A3D9I4B4</accession>
<keyword evidence="5 8" id="KW-0378">Hydrolase</keyword>
<feature type="domain" description="Glycosyl hydrolase family 32 N-terminal" evidence="11">
    <location>
        <begin position="53"/>
        <end position="349"/>
    </location>
</feature>
<comment type="pathway">
    <text evidence="1 9">Glycan biosynthesis; sucrose metabolism.</text>
</comment>
<dbReference type="InterPro" id="IPR001362">
    <property type="entry name" value="Glyco_hydro_32"/>
</dbReference>
<evidence type="ECO:0000259" key="12">
    <source>
        <dbReference type="Pfam" id="PF08244"/>
    </source>
</evidence>
<comment type="similarity">
    <text evidence="2 8">Belongs to the glycosyl hydrolase 32 family.</text>
</comment>
<dbReference type="EC" id="3.2.1.26" evidence="3 8"/>
<dbReference type="GO" id="GO:0005737">
    <property type="term" value="C:cytoplasm"/>
    <property type="evidence" value="ECO:0007669"/>
    <property type="project" value="UniProtKB-SubCell"/>
</dbReference>
<keyword evidence="14" id="KW-1185">Reference proteome</keyword>
<protein>
    <recommendedName>
        <fullName evidence="4 8">Sucrose-6-phosphate hydrolase</fullName>
        <ecNumber evidence="3 8">3.2.1.26</ecNumber>
    </recommendedName>
    <alternativeName>
        <fullName evidence="7 9">Invertase</fullName>
    </alternativeName>
</protein>
<evidence type="ECO:0000256" key="9">
    <source>
        <dbReference type="RuleBase" id="RU365015"/>
    </source>
</evidence>
<reference evidence="13 14" key="1">
    <citation type="submission" date="2018-07" db="EMBL/GenBank/DDBJ databases">
        <title>Genomic Encyclopedia of Type Strains, Phase III (KMG-III): the genomes of soil and plant-associated and newly described type strains.</title>
        <authorList>
            <person name="Whitman W."/>
        </authorList>
    </citation>
    <scope>NUCLEOTIDE SEQUENCE [LARGE SCALE GENOMIC DNA]</scope>
    <source>
        <strain evidence="13 14">CECT 8236</strain>
    </source>
</reference>
<comment type="catalytic activity">
    <reaction evidence="8">
        <text>Hydrolysis of terminal non-reducing beta-D-fructofuranoside residues in beta-D-fructofuranosides.</text>
        <dbReference type="EC" id="3.2.1.26"/>
    </reaction>
</comment>
<dbReference type="SUPFAM" id="SSF49899">
    <property type="entry name" value="Concanavalin A-like lectins/glucanases"/>
    <property type="match status" value="1"/>
</dbReference>
<dbReference type="RefSeq" id="WP_181907535.1">
    <property type="nucleotide sequence ID" value="NZ_QRDY01000013.1"/>
</dbReference>
<dbReference type="InterPro" id="IPR013320">
    <property type="entry name" value="ConA-like_dom_sf"/>
</dbReference>
<dbReference type="GO" id="GO:0004564">
    <property type="term" value="F:beta-fructofuranosidase activity"/>
    <property type="evidence" value="ECO:0007669"/>
    <property type="project" value="UniProtKB-EC"/>
</dbReference>
<dbReference type="CDD" id="cd08996">
    <property type="entry name" value="GH32_FFase"/>
    <property type="match status" value="1"/>
</dbReference>
<evidence type="ECO:0000256" key="7">
    <source>
        <dbReference type="ARBA" id="ARBA00033367"/>
    </source>
</evidence>
<dbReference type="Pfam" id="PF08244">
    <property type="entry name" value="Glyco_hydro_32C"/>
    <property type="match status" value="1"/>
</dbReference>
<dbReference type="GO" id="GO:0005985">
    <property type="term" value="P:sucrose metabolic process"/>
    <property type="evidence" value="ECO:0007669"/>
    <property type="project" value="UniProtKB-UniPathway"/>
</dbReference>
<dbReference type="Pfam" id="PF00251">
    <property type="entry name" value="Glyco_hydro_32N"/>
    <property type="match status" value="1"/>
</dbReference>
<proteinExistence type="inferred from homology"/>
<evidence type="ECO:0000256" key="1">
    <source>
        <dbReference type="ARBA" id="ARBA00004914"/>
    </source>
</evidence>
<dbReference type="InterPro" id="IPR051214">
    <property type="entry name" value="GH32_Enzymes"/>
</dbReference>
<sequence length="527" mass="58901">MESCGKEGFNMKSTNTRQNSRESDYEEALKRAEEAVQAGAARAAQDPFRLRYHLMAPSGWMNDPNGLIHFKGEYHAFYQHFPFGDYQGPMYWGHAVSRDLVRWEHRPVALAPTEPYEFGSPEGGCGCWSGSAVEHEGKLVLFYTAHVDGRTPEEVQAMATSEDGIRFVKHPVPVIQGNPDGECFGFRDPKVWEHEGRWYMVIGSGKNSRGRALLYESANLVDWSYRGVAAESDGTQGDMWECPDLFPLGGKYVLIVSPMNMDGVKNLYMIGEMDFAAGRFIPESSGIIDDGPDFYAAQTMRDGNGRRILIAWMDMWGSRLINTGRAWYGAMTLARELQLTEDGRLASRPVKELASLRGQEISKLDNGLRLQPGEEQVWLLPPAFEWQADIDLSATEAQELRIVIGGACEDLSYAESVKTSRSVTDQRTKIRWLAAQRRIELDRNEAGIGDPGVYVSDLPASSAARLSLRIFSDNSSVELFVNDGDRVLTSRIYPLASGRRLELEAVGGTIVFEAIRLWNMDGLEVKQ</sequence>
<evidence type="ECO:0000259" key="11">
    <source>
        <dbReference type="Pfam" id="PF00251"/>
    </source>
</evidence>
<dbReference type="InterPro" id="IPR013189">
    <property type="entry name" value="Glyco_hydro_32_C"/>
</dbReference>
<comment type="function">
    <text evidence="9">Enables the bacterium to metabolize sucrose as a sole carbon source.</text>
</comment>
<evidence type="ECO:0000313" key="13">
    <source>
        <dbReference type="EMBL" id="RED56633.1"/>
    </source>
</evidence>
<feature type="region of interest" description="Disordered" evidence="10">
    <location>
        <begin position="1"/>
        <end position="28"/>
    </location>
</feature>
<dbReference type="Gene3D" id="2.60.120.560">
    <property type="entry name" value="Exo-inulinase, domain 1"/>
    <property type="match status" value="1"/>
</dbReference>
<dbReference type="AlphaFoldDB" id="A0A3D9I4B4"/>
<organism evidence="13 14">
    <name type="scientific">Cohnella lupini</name>
    <dbReference type="NCBI Taxonomy" id="1294267"/>
    <lineage>
        <taxon>Bacteria</taxon>
        <taxon>Bacillati</taxon>
        <taxon>Bacillota</taxon>
        <taxon>Bacilli</taxon>
        <taxon>Bacillales</taxon>
        <taxon>Paenibacillaceae</taxon>
        <taxon>Cohnella</taxon>
    </lineage>
</organism>
<dbReference type="Gene3D" id="2.115.10.20">
    <property type="entry name" value="Glycosyl hydrolase domain, family 43"/>
    <property type="match status" value="1"/>
</dbReference>
<dbReference type="InterPro" id="IPR006232">
    <property type="entry name" value="Suc6P_hydrolase"/>
</dbReference>
<keyword evidence="9" id="KW-0963">Cytoplasm</keyword>
<dbReference type="SUPFAM" id="SSF75005">
    <property type="entry name" value="Arabinanase/levansucrase/invertase"/>
    <property type="match status" value="1"/>
</dbReference>
<evidence type="ECO:0000256" key="5">
    <source>
        <dbReference type="ARBA" id="ARBA00022801"/>
    </source>
</evidence>
<dbReference type="SMART" id="SM00640">
    <property type="entry name" value="Glyco_32"/>
    <property type="match status" value="1"/>
</dbReference>
<feature type="compositionally biased region" description="Basic and acidic residues" evidence="10">
    <location>
        <begin position="19"/>
        <end position="28"/>
    </location>
</feature>
<evidence type="ECO:0000256" key="8">
    <source>
        <dbReference type="RuleBase" id="RU362110"/>
    </source>
</evidence>
<comment type="subcellular location">
    <subcellularLocation>
        <location evidence="9">Cytoplasm</location>
    </subcellularLocation>
</comment>
<dbReference type="PANTHER" id="PTHR43101">
    <property type="entry name" value="BETA-FRUCTOSIDASE"/>
    <property type="match status" value="1"/>
</dbReference>
<dbReference type="Proteomes" id="UP000256869">
    <property type="component" value="Unassembled WGS sequence"/>
</dbReference>
<dbReference type="NCBIfam" id="TIGR01322">
    <property type="entry name" value="scrB_fam"/>
    <property type="match status" value="1"/>
</dbReference>
<evidence type="ECO:0000256" key="10">
    <source>
        <dbReference type="SAM" id="MobiDB-lite"/>
    </source>
</evidence>
<dbReference type="InterPro" id="IPR023296">
    <property type="entry name" value="Glyco_hydro_beta-prop_sf"/>
</dbReference>
<dbReference type="EMBL" id="QRDY01000013">
    <property type="protein sequence ID" value="RED56633.1"/>
    <property type="molecule type" value="Genomic_DNA"/>
</dbReference>
<dbReference type="PANTHER" id="PTHR43101:SF1">
    <property type="entry name" value="BETA-FRUCTOSIDASE"/>
    <property type="match status" value="1"/>
</dbReference>
<gene>
    <name evidence="13" type="ORF">DFP95_113106</name>
</gene>
<evidence type="ECO:0000256" key="4">
    <source>
        <dbReference type="ARBA" id="ARBA00019623"/>
    </source>
</evidence>
<keyword evidence="9" id="KW-0119">Carbohydrate metabolism</keyword>
<comment type="caution">
    <text evidence="13">The sequence shown here is derived from an EMBL/GenBank/DDBJ whole genome shotgun (WGS) entry which is preliminary data.</text>
</comment>
<name>A0A3D9I4B4_9BACL</name>
<feature type="domain" description="Glycosyl hydrolase family 32 C-terminal" evidence="12">
    <location>
        <begin position="353"/>
        <end position="519"/>
    </location>
</feature>